<proteinExistence type="predicted"/>
<protein>
    <submittedName>
        <fullName evidence="3">Uncharacterized protein</fullName>
    </submittedName>
</protein>
<keyword evidence="4" id="KW-1185">Reference proteome</keyword>
<gene>
    <name evidence="3" type="ORF">N866_09305</name>
</gene>
<evidence type="ECO:0000256" key="1">
    <source>
        <dbReference type="SAM" id="MobiDB-lite"/>
    </source>
</evidence>
<keyword evidence="2" id="KW-1133">Transmembrane helix</keyword>
<sequence length="60" mass="6615">MDGLWQVLAALIPSIGVGLVFWFVMRAVIHADRRERQAVARLEAQQRAQSPDQGAGVGDR</sequence>
<dbReference type="RefSeq" id="WP_034228123.1">
    <property type="nucleotide sequence ID" value="NZ_AXCW01000258.1"/>
</dbReference>
<accession>A0A021VTH5</accession>
<dbReference type="EMBL" id="AXCW01000258">
    <property type="protein sequence ID" value="EYR62357.1"/>
    <property type="molecule type" value="Genomic_DNA"/>
</dbReference>
<evidence type="ECO:0000313" key="3">
    <source>
        <dbReference type="EMBL" id="EYR62357.1"/>
    </source>
</evidence>
<dbReference type="AlphaFoldDB" id="A0A021VTH5"/>
<feature type="region of interest" description="Disordered" evidence="1">
    <location>
        <begin position="40"/>
        <end position="60"/>
    </location>
</feature>
<feature type="transmembrane region" description="Helical" evidence="2">
    <location>
        <begin position="6"/>
        <end position="29"/>
    </location>
</feature>
<reference evidence="3 4" key="1">
    <citation type="submission" date="2014-01" db="EMBL/GenBank/DDBJ databases">
        <title>Actinotalea ferrariae CF5-4.</title>
        <authorList>
            <person name="Chen F."/>
            <person name="Li Y."/>
            <person name="Wang G."/>
        </authorList>
    </citation>
    <scope>NUCLEOTIDE SEQUENCE [LARGE SCALE GENOMIC DNA]</scope>
    <source>
        <strain evidence="3 4">CF5-4</strain>
    </source>
</reference>
<keyword evidence="2" id="KW-0812">Transmembrane</keyword>
<dbReference type="OrthoDB" id="4807612at2"/>
<evidence type="ECO:0000313" key="4">
    <source>
        <dbReference type="Proteomes" id="UP000019753"/>
    </source>
</evidence>
<comment type="caution">
    <text evidence="3">The sequence shown here is derived from an EMBL/GenBank/DDBJ whole genome shotgun (WGS) entry which is preliminary data.</text>
</comment>
<dbReference type="Proteomes" id="UP000019753">
    <property type="component" value="Unassembled WGS sequence"/>
</dbReference>
<name>A0A021VTH5_9CELL</name>
<evidence type="ECO:0000256" key="2">
    <source>
        <dbReference type="SAM" id="Phobius"/>
    </source>
</evidence>
<keyword evidence="2" id="KW-0472">Membrane</keyword>
<organism evidence="3 4">
    <name type="scientific">Actinotalea ferrariae CF5-4</name>
    <dbReference type="NCBI Taxonomy" id="948458"/>
    <lineage>
        <taxon>Bacteria</taxon>
        <taxon>Bacillati</taxon>
        <taxon>Actinomycetota</taxon>
        <taxon>Actinomycetes</taxon>
        <taxon>Micrococcales</taxon>
        <taxon>Cellulomonadaceae</taxon>
        <taxon>Actinotalea</taxon>
    </lineage>
</organism>